<dbReference type="Proteomes" id="UP000198894">
    <property type="component" value="Unassembled WGS sequence"/>
</dbReference>
<keyword evidence="2" id="KW-1003">Cell membrane</keyword>
<feature type="transmembrane region" description="Helical" evidence="12">
    <location>
        <begin position="102"/>
        <end position="119"/>
    </location>
</feature>
<sequence>MKYIVSILFTVMTNAAAQLMLKQGMMSLGPISFEGSNPLLKLLQIVFSPWVFFGLCTFVISMAAHIYVLSKVELSFAYPFLSLAYVAVAIFAYFIFREDLNGWRIAGIAFICVGTVLIAQSGRDLGGRDLDSRDLGGRGHDEETASFSSDKIQSGIVR</sequence>
<keyword evidence="9" id="KW-0443">Lipid metabolism</keyword>
<dbReference type="GO" id="GO:0022857">
    <property type="term" value="F:transmembrane transporter activity"/>
    <property type="evidence" value="ECO:0007669"/>
    <property type="project" value="InterPro"/>
</dbReference>
<organism evidence="14 15">
    <name type="scientific">Mesorhizobium muleiense</name>
    <dbReference type="NCBI Taxonomy" id="1004279"/>
    <lineage>
        <taxon>Bacteria</taxon>
        <taxon>Pseudomonadati</taxon>
        <taxon>Pseudomonadota</taxon>
        <taxon>Alphaproteobacteria</taxon>
        <taxon>Hyphomicrobiales</taxon>
        <taxon>Phyllobacteriaceae</taxon>
        <taxon>Mesorhizobium</taxon>
    </lineage>
</organism>
<evidence type="ECO:0000256" key="5">
    <source>
        <dbReference type="ARBA" id="ARBA00022556"/>
    </source>
</evidence>
<evidence type="ECO:0000256" key="4">
    <source>
        <dbReference type="ARBA" id="ARBA00022519"/>
    </source>
</evidence>
<dbReference type="EMBL" id="FNEE01000007">
    <property type="protein sequence ID" value="SDJ62420.1"/>
    <property type="molecule type" value="Genomic_DNA"/>
</dbReference>
<evidence type="ECO:0000256" key="12">
    <source>
        <dbReference type="SAM" id="Phobius"/>
    </source>
</evidence>
<dbReference type="InterPro" id="IPR000620">
    <property type="entry name" value="EamA_dom"/>
</dbReference>
<evidence type="ECO:0000256" key="9">
    <source>
        <dbReference type="ARBA" id="ARBA00023098"/>
    </source>
</evidence>
<feature type="region of interest" description="Disordered" evidence="11">
    <location>
        <begin position="136"/>
        <end position="158"/>
    </location>
</feature>
<dbReference type="InterPro" id="IPR037185">
    <property type="entry name" value="EmrE-like"/>
</dbReference>
<dbReference type="InterPro" id="IPR000390">
    <property type="entry name" value="Small_drug/metabolite_transptr"/>
</dbReference>
<feature type="transmembrane region" description="Helical" evidence="12">
    <location>
        <begin position="41"/>
        <end position="69"/>
    </location>
</feature>
<keyword evidence="15" id="KW-1185">Reference proteome</keyword>
<evidence type="ECO:0000256" key="7">
    <source>
        <dbReference type="ARBA" id="ARBA00022985"/>
    </source>
</evidence>
<feature type="transmembrane region" description="Helical" evidence="12">
    <location>
        <begin position="76"/>
        <end position="96"/>
    </location>
</feature>
<keyword evidence="7" id="KW-0448">Lipopolysaccharide biosynthesis</keyword>
<dbReference type="GO" id="GO:0009103">
    <property type="term" value="P:lipopolysaccharide biosynthetic process"/>
    <property type="evidence" value="ECO:0007669"/>
    <property type="project" value="UniProtKB-KW"/>
</dbReference>
<proteinExistence type="predicted"/>
<dbReference type="GO" id="GO:0009245">
    <property type="term" value="P:lipid A biosynthetic process"/>
    <property type="evidence" value="ECO:0007669"/>
    <property type="project" value="UniProtKB-KW"/>
</dbReference>
<evidence type="ECO:0000313" key="14">
    <source>
        <dbReference type="EMBL" id="SDJ62420.1"/>
    </source>
</evidence>
<evidence type="ECO:0000256" key="6">
    <source>
        <dbReference type="ARBA" id="ARBA00022692"/>
    </source>
</evidence>
<keyword evidence="4" id="KW-0997">Cell inner membrane</keyword>
<evidence type="ECO:0000313" key="15">
    <source>
        <dbReference type="Proteomes" id="UP000198894"/>
    </source>
</evidence>
<evidence type="ECO:0000256" key="2">
    <source>
        <dbReference type="ARBA" id="ARBA00022475"/>
    </source>
</evidence>
<gene>
    <name evidence="14" type="ORF">SAMN05428953_107245</name>
</gene>
<keyword evidence="8 12" id="KW-1133">Transmembrane helix</keyword>
<evidence type="ECO:0000256" key="8">
    <source>
        <dbReference type="ARBA" id="ARBA00022989"/>
    </source>
</evidence>
<dbReference type="GO" id="GO:0005886">
    <property type="term" value="C:plasma membrane"/>
    <property type="evidence" value="ECO:0007669"/>
    <property type="project" value="UniProtKB-SubCell"/>
</dbReference>
<keyword evidence="10 12" id="KW-0472">Membrane</keyword>
<dbReference type="RefSeq" id="WP_091594437.1">
    <property type="nucleotide sequence ID" value="NZ_FNEE01000007.1"/>
</dbReference>
<dbReference type="AlphaFoldDB" id="A0A1G8VB88"/>
<dbReference type="Pfam" id="PF00892">
    <property type="entry name" value="EamA"/>
    <property type="match status" value="1"/>
</dbReference>
<dbReference type="PANTHER" id="PTHR30561">
    <property type="entry name" value="SMR FAMILY PROTON-DEPENDENT DRUG EFFLUX TRANSPORTER SUGE"/>
    <property type="match status" value="1"/>
</dbReference>
<evidence type="ECO:0000256" key="11">
    <source>
        <dbReference type="SAM" id="MobiDB-lite"/>
    </source>
</evidence>
<dbReference type="Gene3D" id="1.10.3730.20">
    <property type="match status" value="1"/>
</dbReference>
<evidence type="ECO:0000259" key="13">
    <source>
        <dbReference type="Pfam" id="PF00892"/>
    </source>
</evidence>
<accession>A0A1G8VB88</accession>
<evidence type="ECO:0000256" key="10">
    <source>
        <dbReference type="ARBA" id="ARBA00023136"/>
    </source>
</evidence>
<keyword evidence="6 12" id="KW-0812">Transmembrane</keyword>
<protein>
    <submittedName>
        <fullName evidence="14">Multidrug transporter EmrE</fullName>
    </submittedName>
</protein>
<comment type="subcellular location">
    <subcellularLocation>
        <location evidence="1">Cell membrane</location>
        <topology evidence="1">Multi-pass membrane protein</topology>
    </subcellularLocation>
</comment>
<dbReference type="PANTHER" id="PTHR30561:SF9">
    <property type="entry name" value="4-AMINO-4-DEOXY-L-ARABINOSE-PHOSPHOUNDECAPRENOL FLIPPASE SUBUNIT ARNF-RELATED"/>
    <property type="match status" value="1"/>
</dbReference>
<evidence type="ECO:0000256" key="3">
    <source>
        <dbReference type="ARBA" id="ARBA00022516"/>
    </source>
</evidence>
<feature type="domain" description="EamA" evidence="13">
    <location>
        <begin position="25"/>
        <end position="119"/>
    </location>
</feature>
<keyword evidence="3" id="KW-0444">Lipid biosynthesis</keyword>
<keyword evidence="5" id="KW-0441">Lipid A biosynthesis</keyword>
<reference evidence="15" key="1">
    <citation type="submission" date="2016-10" db="EMBL/GenBank/DDBJ databases">
        <authorList>
            <person name="Varghese N."/>
            <person name="Submissions S."/>
        </authorList>
    </citation>
    <scope>NUCLEOTIDE SEQUENCE [LARGE SCALE GENOMIC DNA]</scope>
    <source>
        <strain evidence="15">CGMCC 1.11022</strain>
    </source>
</reference>
<evidence type="ECO:0000256" key="1">
    <source>
        <dbReference type="ARBA" id="ARBA00004651"/>
    </source>
</evidence>
<name>A0A1G8VB88_9HYPH</name>
<dbReference type="SUPFAM" id="SSF103481">
    <property type="entry name" value="Multidrug resistance efflux transporter EmrE"/>
    <property type="match status" value="1"/>
</dbReference>